<feature type="transmembrane region" description="Helical" evidence="1">
    <location>
        <begin position="45"/>
        <end position="64"/>
    </location>
</feature>
<comment type="caution">
    <text evidence="3">The sequence shown here is derived from an EMBL/GenBank/DDBJ whole genome shotgun (WGS) entry which is preliminary data.</text>
</comment>
<evidence type="ECO:0000256" key="1">
    <source>
        <dbReference type="SAM" id="Phobius"/>
    </source>
</evidence>
<evidence type="ECO:0000313" key="3">
    <source>
        <dbReference type="EMBL" id="TFY54219.1"/>
    </source>
</evidence>
<feature type="transmembrane region" description="Helical" evidence="1">
    <location>
        <begin position="85"/>
        <end position="104"/>
    </location>
</feature>
<feature type="domain" description="DUF6533" evidence="2">
    <location>
        <begin position="22"/>
        <end position="55"/>
    </location>
</feature>
<feature type="transmembrane region" description="Helical" evidence="1">
    <location>
        <begin position="124"/>
        <end position="143"/>
    </location>
</feature>
<feature type="transmembrane region" description="Helical" evidence="1">
    <location>
        <begin position="14"/>
        <end position="33"/>
    </location>
</feature>
<feature type="transmembrane region" description="Helical" evidence="1">
    <location>
        <begin position="217"/>
        <end position="235"/>
    </location>
</feature>
<dbReference type="EMBL" id="SEKV01000724">
    <property type="protein sequence ID" value="TFY54219.1"/>
    <property type="molecule type" value="Genomic_DNA"/>
</dbReference>
<gene>
    <name evidence="3" type="ORF">EVJ58_g8986</name>
</gene>
<accession>A0A4Y9Y024</accession>
<protein>
    <recommendedName>
        <fullName evidence="2">DUF6533 domain-containing protein</fullName>
    </recommendedName>
</protein>
<name>A0A4Y9Y024_9APHY</name>
<organism evidence="3 4">
    <name type="scientific">Rhodofomes roseus</name>
    <dbReference type="NCBI Taxonomy" id="34475"/>
    <lineage>
        <taxon>Eukaryota</taxon>
        <taxon>Fungi</taxon>
        <taxon>Dikarya</taxon>
        <taxon>Basidiomycota</taxon>
        <taxon>Agaricomycotina</taxon>
        <taxon>Agaricomycetes</taxon>
        <taxon>Polyporales</taxon>
        <taxon>Rhodofomes</taxon>
    </lineage>
</organism>
<keyword evidence="1" id="KW-0472">Membrane</keyword>
<evidence type="ECO:0000313" key="4">
    <source>
        <dbReference type="Proteomes" id="UP000298390"/>
    </source>
</evidence>
<sequence>MPESSDEQYAIQQLILINAINYCAVATTALVGYDWLLSMATEVKVVWTWKLTLSSAVLGPVYIFRGRVTTLDYADTIRVQSRDVYRCRGLMIVTAITNVLLVSMPGVFGALRVYAVSGRDWRPTLLTLALGLCPGATNVYNLVTSRYGAEILADGTYQCFSEQKSPVSLLSKRFIAQAMQKSSLVILMLRDGMMLFVFILILNIVDIVLWLVKSFNINLVITSPVTMVLISRCLLNMRDIIEPPADTSDLPTLHLSFAMQRTESTAAPSHGLISPTESTISPPQADTLLAVAAPAGAAVEHTSAKGKPSGWLYVRGRAGSATESIDPLQVQ</sequence>
<dbReference type="AlphaFoldDB" id="A0A4Y9Y024"/>
<evidence type="ECO:0000259" key="2">
    <source>
        <dbReference type="Pfam" id="PF20151"/>
    </source>
</evidence>
<keyword evidence="1" id="KW-1133">Transmembrane helix</keyword>
<proteinExistence type="predicted"/>
<reference evidence="3 4" key="1">
    <citation type="submission" date="2019-01" db="EMBL/GenBank/DDBJ databases">
        <title>Genome sequencing of the rare red list fungi Fomitopsis rosea.</title>
        <authorList>
            <person name="Buettner E."/>
            <person name="Kellner H."/>
        </authorList>
    </citation>
    <scope>NUCLEOTIDE SEQUENCE [LARGE SCALE GENOMIC DNA]</scope>
    <source>
        <strain evidence="3 4">DSM 105464</strain>
    </source>
</reference>
<dbReference type="Proteomes" id="UP000298390">
    <property type="component" value="Unassembled WGS sequence"/>
</dbReference>
<dbReference type="STRING" id="34475.A0A4Y9Y024"/>
<keyword evidence="1" id="KW-0812">Transmembrane</keyword>
<dbReference type="InterPro" id="IPR045340">
    <property type="entry name" value="DUF6533"/>
</dbReference>
<dbReference type="Pfam" id="PF20151">
    <property type="entry name" value="DUF6533"/>
    <property type="match status" value="1"/>
</dbReference>
<feature type="transmembrane region" description="Helical" evidence="1">
    <location>
        <begin position="192"/>
        <end position="211"/>
    </location>
</feature>